<dbReference type="InterPro" id="IPR011050">
    <property type="entry name" value="Pectin_lyase_fold/virulence"/>
</dbReference>
<sequence>MGGLPEQRRTYFWEGLEEHTVYYGEYKCTGKGTTPATREKFGKQLSDTEAQTFLVLDYVEGTKWLRPPPTVPN</sequence>
<accession>A0A0B0PE05</accession>
<dbReference type="AlphaFoldDB" id="A0A0B0PE05"/>
<name>A0A0B0PE05_GOSAR</name>
<dbReference type="Gene3D" id="2.160.20.10">
    <property type="entry name" value="Single-stranded right-handed beta-helix, Pectin lyase-like"/>
    <property type="match status" value="1"/>
</dbReference>
<keyword evidence="2" id="KW-1185">Reference proteome</keyword>
<protein>
    <submittedName>
        <fullName evidence="1">Putative pectinesterase 48-like protein</fullName>
    </submittedName>
</protein>
<proteinExistence type="predicted"/>
<reference evidence="2" key="1">
    <citation type="submission" date="2014-09" db="EMBL/GenBank/DDBJ databases">
        <authorList>
            <person name="Mudge J."/>
            <person name="Ramaraj T."/>
            <person name="Lindquist I.E."/>
            <person name="Bharti A.K."/>
            <person name="Sundararajan A."/>
            <person name="Cameron C.T."/>
            <person name="Woodward J.E."/>
            <person name="May G.D."/>
            <person name="Brubaker C."/>
            <person name="Broadhvest J."/>
            <person name="Wilkins T.A."/>
        </authorList>
    </citation>
    <scope>NUCLEOTIDE SEQUENCE</scope>
    <source>
        <strain evidence="2">cv. AKA8401</strain>
    </source>
</reference>
<dbReference type="InterPro" id="IPR012334">
    <property type="entry name" value="Pectin_lyas_fold"/>
</dbReference>
<evidence type="ECO:0000313" key="1">
    <source>
        <dbReference type="EMBL" id="KHG24668.1"/>
    </source>
</evidence>
<evidence type="ECO:0000313" key="2">
    <source>
        <dbReference type="Proteomes" id="UP000032142"/>
    </source>
</evidence>
<organism evidence="1 2">
    <name type="scientific">Gossypium arboreum</name>
    <name type="common">Tree cotton</name>
    <name type="synonym">Gossypium nanking</name>
    <dbReference type="NCBI Taxonomy" id="29729"/>
    <lineage>
        <taxon>Eukaryota</taxon>
        <taxon>Viridiplantae</taxon>
        <taxon>Streptophyta</taxon>
        <taxon>Embryophyta</taxon>
        <taxon>Tracheophyta</taxon>
        <taxon>Spermatophyta</taxon>
        <taxon>Magnoliopsida</taxon>
        <taxon>eudicotyledons</taxon>
        <taxon>Gunneridae</taxon>
        <taxon>Pentapetalae</taxon>
        <taxon>rosids</taxon>
        <taxon>malvids</taxon>
        <taxon>Malvales</taxon>
        <taxon>Malvaceae</taxon>
        <taxon>Malvoideae</taxon>
        <taxon>Gossypium</taxon>
    </lineage>
</organism>
<dbReference type="SUPFAM" id="SSF51126">
    <property type="entry name" value="Pectin lyase-like"/>
    <property type="match status" value="1"/>
</dbReference>
<dbReference type="Proteomes" id="UP000032142">
    <property type="component" value="Unassembled WGS sequence"/>
</dbReference>
<gene>
    <name evidence="1" type="ORF">F383_31068</name>
</gene>
<dbReference type="EMBL" id="KN429583">
    <property type="protein sequence ID" value="KHG24668.1"/>
    <property type="molecule type" value="Genomic_DNA"/>
</dbReference>